<proteinExistence type="predicted"/>
<feature type="transmembrane region" description="Helical" evidence="1">
    <location>
        <begin position="5"/>
        <end position="23"/>
    </location>
</feature>
<name>A0A547P8S5_9SPHN</name>
<keyword evidence="1" id="KW-0472">Membrane</keyword>
<keyword evidence="1" id="KW-0812">Transmembrane</keyword>
<sequence>MAKKFLYFIAICIVLFLVGRIGYEMFQDELAEFALVPSSEFNPTKPLEANAYQDTALWYSRPGIGVTDPARWQPAMATSIMDSADGAEGADTANNANAAATQSVAGKAVTRPKAAADATAIDAVGDYAVFFVHPTSYLSRDNWNAPIGDDEAERIARLYVRGMASPFNSASEIWAPRYRQATMGSFLTDAPEAEQAIDAAYADVVEAYRYFLSSLDDSTPIVLAGHSQGSLHLLRLLREEVKGSPTAERLVGAYVIGWPISVDHDVPELGFAACATPAQTGCIVSWSSFAEPADPSRVIETYANSIGFDGNKRGTSQILCTNPLTGTYGGKAPASANLGTLVPDDMMSTGQLVPGAVPARCDERGLLLIGDPPELGSYVLPGNNYHVYDLPLFWANTQADVNRRVPAWEAAR</sequence>
<evidence type="ECO:0000313" key="2">
    <source>
        <dbReference type="EMBL" id="TRD10552.1"/>
    </source>
</evidence>
<keyword evidence="1" id="KW-1133">Transmembrane helix</keyword>
<evidence type="ECO:0000313" key="3">
    <source>
        <dbReference type="Proteomes" id="UP000316343"/>
    </source>
</evidence>
<dbReference type="EMBL" id="VHJK01000001">
    <property type="protein sequence ID" value="TRD10552.1"/>
    <property type="molecule type" value="Genomic_DNA"/>
</dbReference>
<comment type="caution">
    <text evidence="2">The sequence shown here is derived from an EMBL/GenBank/DDBJ whole genome shotgun (WGS) entry which is preliminary data.</text>
</comment>
<keyword evidence="3" id="KW-1185">Reference proteome</keyword>
<dbReference type="OrthoDB" id="9794645at2"/>
<evidence type="ECO:0000256" key="1">
    <source>
        <dbReference type="SAM" id="Phobius"/>
    </source>
</evidence>
<dbReference type="InterPro" id="IPR021440">
    <property type="entry name" value="DUF3089"/>
</dbReference>
<protein>
    <submittedName>
        <fullName evidence="2">DUF3089 domain-containing protein</fullName>
    </submittedName>
</protein>
<accession>A0A547P8S5</accession>
<dbReference type="Proteomes" id="UP000316343">
    <property type="component" value="Unassembled WGS sequence"/>
</dbReference>
<dbReference type="Gene3D" id="3.40.50.1820">
    <property type="entry name" value="alpha/beta hydrolase"/>
    <property type="match status" value="1"/>
</dbReference>
<dbReference type="RefSeq" id="WP_142786814.1">
    <property type="nucleotide sequence ID" value="NZ_VHJK01000001.1"/>
</dbReference>
<dbReference type="InterPro" id="IPR029058">
    <property type="entry name" value="AB_hydrolase_fold"/>
</dbReference>
<organism evidence="2 3">
    <name type="scientific">Erythrobacter insulae</name>
    <dbReference type="NCBI Taxonomy" id="2584124"/>
    <lineage>
        <taxon>Bacteria</taxon>
        <taxon>Pseudomonadati</taxon>
        <taxon>Pseudomonadota</taxon>
        <taxon>Alphaproteobacteria</taxon>
        <taxon>Sphingomonadales</taxon>
        <taxon>Erythrobacteraceae</taxon>
        <taxon>Erythrobacter/Porphyrobacter group</taxon>
        <taxon>Erythrobacter</taxon>
    </lineage>
</organism>
<dbReference type="SUPFAM" id="SSF53474">
    <property type="entry name" value="alpha/beta-Hydrolases"/>
    <property type="match status" value="1"/>
</dbReference>
<dbReference type="AlphaFoldDB" id="A0A547P8S5"/>
<dbReference type="Pfam" id="PF11288">
    <property type="entry name" value="DUF3089"/>
    <property type="match status" value="1"/>
</dbReference>
<reference evidence="2 3" key="1">
    <citation type="submission" date="2019-06" db="EMBL/GenBank/DDBJ databases">
        <title>Erythrobacter insulae sp. nov., isolated from a tidal flat.</title>
        <authorList>
            <person name="Yoon J.-H."/>
        </authorList>
    </citation>
    <scope>NUCLEOTIDE SEQUENCE [LARGE SCALE GENOMIC DNA]</scope>
    <source>
        <strain evidence="2 3">JBTF-M21</strain>
    </source>
</reference>
<gene>
    <name evidence="2" type="ORF">FGU71_00835</name>
</gene>